<dbReference type="InterPro" id="IPR036812">
    <property type="entry name" value="NAD(P)_OxRdtase_dom_sf"/>
</dbReference>
<dbReference type="FunFam" id="3.20.20.100:FF:000004">
    <property type="entry name" value="Oxidoreductase, aldo/keto reductase"/>
    <property type="match status" value="1"/>
</dbReference>
<dbReference type="InterPro" id="IPR023210">
    <property type="entry name" value="NADP_OxRdtase_dom"/>
</dbReference>
<dbReference type="STRING" id="394096.DB31_1051"/>
<dbReference type="Gene3D" id="3.20.20.100">
    <property type="entry name" value="NADP-dependent oxidoreductase domain"/>
    <property type="match status" value="1"/>
</dbReference>
<dbReference type="GO" id="GO:0005829">
    <property type="term" value="C:cytosol"/>
    <property type="evidence" value="ECO:0007669"/>
    <property type="project" value="UniProtKB-ARBA"/>
</dbReference>
<organism evidence="4 5">
    <name type="scientific">Hyalangium minutum</name>
    <dbReference type="NCBI Taxonomy" id="394096"/>
    <lineage>
        <taxon>Bacteria</taxon>
        <taxon>Pseudomonadati</taxon>
        <taxon>Myxococcota</taxon>
        <taxon>Myxococcia</taxon>
        <taxon>Myxococcales</taxon>
        <taxon>Cystobacterineae</taxon>
        <taxon>Archangiaceae</taxon>
        <taxon>Hyalangium</taxon>
    </lineage>
</organism>
<dbReference type="PANTHER" id="PTHR43364">
    <property type="entry name" value="NADH-SPECIFIC METHYLGLYOXAL REDUCTASE-RELATED"/>
    <property type="match status" value="1"/>
</dbReference>
<dbReference type="OrthoDB" id="9768851at2"/>
<keyword evidence="5" id="KW-1185">Reference proteome</keyword>
<evidence type="ECO:0000256" key="1">
    <source>
        <dbReference type="ARBA" id="ARBA00023002"/>
    </source>
</evidence>
<dbReference type="Pfam" id="PF00248">
    <property type="entry name" value="Aldo_ket_red"/>
    <property type="match status" value="1"/>
</dbReference>
<evidence type="ECO:0000256" key="2">
    <source>
        <dbReference type="SAM" id="MobiDB-lite"/>
    </source>
</evidence>
<dbReference type="PANTHER" id="PTHR43364:SF4">
    <property type="entry name" value="NAD(P)-LINKED OXIDOREDUCTASE SUPERFAMILY PROTEIN"/>
    <property type="match status" value="1"/>
</dbReference>
<dbReference type="Proteomes" id="UP000028725">
    <property type="component" value="Unassembled WGS sequence"/>
</dbReference>
<dbReference type="RefSeq" id="WP_044192494.1">
    <property type="nucleotide sequence ID" value="NZ_JMCB01000010.1"/>
</dbReference>
<reference evidence="4 5" key="1">
    <citation type="submission" date="2014-04" db="EMBL/GenBank/DDBJ databases">
        <title>Genome assembly of Hyalangium minutum DSM 14724.</title>
        <authorList>
            <person name="Sharma G."/>
            <person name="Subramanian S."/>
        </authorList>
    </citation>
    <scope>NUCLEOTIDE SEQUENCE [LARGE SCALE GENOMIC DNA]</scope>
    <source>
        <strain evidence="4 5">DSM 14724</strain>
    </source>
</reference>
<dbReference type="GO" id="GO:0016491">
    <property type="term" value="F:oxidoreductase activity"/>
    <property type="evidence" value="ECO:0007669"/>
    <property type="project" value="UniProtKB-KW"/>
</dbReference>
<proteinExistence type="predicted"/>
<feature type="region of interest" description="Disordered" evidence="2">
    <location>
        <begin position="1"/>
        <end position="21"/>
    </location>
</feature>
<gene>
    <name evidence="4" type="ORF">DB31_1051</name>
</gene>
<evidence type="ECO:0000259" key="3">
    <source>
        <dbReference type="Pfam" id="PF00248"/>
    </source>
</evidence>
<dbReference type="InterPro" id="IPR050523">
    <property type="entry name" value="AKR_Detox_Biosynth"/>
</dbReference>
<sequence length="380" mass="41473">MSSLGNTGTDAAATRPPSSLRTYTLAGRRGLRISPLSLGAGTFGDGWDPAWQSPPGEIDRILGTYLDAGGNVIDTADRYQNGRSEELVGTYLRKSGRRDEVVLATKCGYGVPGDAHQGGNARLTLQRALEASLRRLGTDVIDLYHVHLWDTFTPVEEVMSTLDTFVRAGKIRYVGLSNVPAWYLGRAQTLAEWRGWEPVAVLQVNYSLLARTIEYEFVDAAQELGIGLTAWSPLANGLLSGKYRVNEQGQFEGQGRVTKTWVTDTTVEPTAQTKQVLDMLAATAAELGRTPAQVALNWVTNRPGVVSTVIGARTEAQLRDNLAALDFELPPAFAARLDEAGKPPAQYPYSFFTDQFHDATVRAGLPIRSEPRGYRGRGFR</sequence>
<dbReference type="PATRIC" id="fig|394096.3.peg.5394"/>
<feature type="domain" description="NADP-dependent oxidoreductase" evidence="3">
    <location>
        <begin position="35"/>
        <end position="340"/>
    </location>
</feature>
<name>A0A085WFW5_9BACT</name>
<dbReference type="AlphaFoldDB" id="A0A085WFW5"/>
<evidence type="ECO:0000313" key="4">
    <source>
        <dbReference type="EMBL" id="KFE66578.1"/>
    </source>
</evidence>
<comment type="caution">
    <text evidence="4">The sequence shown here is derived from an EMBL/GenBank/DDBJ whole genome shotgun (WGS) entry which is preliminary data.</text>
</comment>
<dbReference type="SUPFAM" id="SSF51430">
    <property type="entry name" value="NAD(P)-linked oxidoreductase"/>
    <property type="match status" value="1"/>
</dbReference>
<keyword evidence="1" id="KW-0560">Oxidoreductase</keyword>
<dbReference type="EMBL" id="JMCB01000010">
    <property type="protein sequence ID" value="KFE66578.1"/>
    <property type="molecule type" value="Genomic_DNA"/>
</dbReference>
<dbReference type="CDD" id="cd19080">
    <property type="entry name" value="AKR_AKR9A_9B"/>
    <property type="match status" value="1"/>
</dbReference>
<evidence type="ECO:0000313" key="5">
    <source>
        <dbReference type="Proteomes" id="UP000028725"/>
    </source>
</evidence>
<protein>
    <submittedName>
        <fullName evidence="4">Putative oxidoreductase</fullName>
    </submittedName>
</protein>
<accession>A0A085WFW5</accession>